<proteinExistence type="predicted"/>
<dbReference type="RefSeq" id="WP_162338887.1">
    <property type="nucleotide sequence ID" value="NZ_JBHSRQ010000016.1"/>
</dbReference>
<keyword evidence="3" id="KW-1185">Reference proteome</keyword>
<dbReference type="NCBIfam" id="NF047646">
    <property type="entry name" value="REP_Tyr_transpos"/>
    <property type="match status" value="1"/>
</dbReference>
<feature type="domain" description="Transposase IS200-like" evidence="1">
    <location>
        <begin position="9"/>
        <end position="132"/>
    </location>
</feature>
<dbReference type="Gene3D" id="3.30.70.1290">
    <property type="entry name" value="Transposase IS200-like"/>
    <property type="match status" value="1"/>
</dbReference>
<dbReference type="InterPro" id="IPR052715">
    <property type="entry name" value="RAYT_transposase"/>
</dbReference>
<dbReference type="PANTHER" id="PTHR36966:SF1">
    <property type="entry name" value="REP-ASSOCIATED TYROSINE TRANSPOSASE"/>
    <property type="match status" value="1"/>
</dbReference>
<evidence type="ECO:0000313" key="2">
    <source>
        <dbReference type="EMBL" id="KAF1723451.1"/>
    </source>
</evidence>
<reference evidence="2 3" key="1">
    <citation type="submission" date="2017-10" db="EMBL/GenBank/DDBJ databases">
        <title>Whole genome sequencing of members of genus Pseudoxanthomonas.</title>
        <authorList>
            <person name="Kumar S."/>
            <person name="Bansal K."/>
            <person name="Kaur A."/>
            <person name="Patil P."/>
            <person name="Sharma S."/>
            <person name="Patil P.B."/>
        </authorList>
    </citation>
    <scope>NUCLEOTIDE SEQUENCE [LARGE SCALE GENOMIC DNA]</scope>
    <source>
        <strain evidence="2 3">DSM 17109</strain>
    </source>
</reference>
<name>A0ABQ6ZDU2_9GAMM</name>
<dbReference type="InterPro" id="IPR036515">
    <property type="entry name" value="Transposase_17_sf"/>
</dbReference>
<evidence type="ECO:0000313" key="3">
    <source>
        <dbReference type="Proteomes" id="UP000781710"/>
    </source>
</evidence>
<dbReference type="SUPFAM" id="SSF143422">
    <property type="entry name" value="Transposase IS200-like"/>
    <property type="match status" value="1"/>
</dbReference>
<dbReference type="InterPro" id="IPR002686">
    <property type="entry name" value="Transposase_17"/>
</dbReference>
<evidence type="ECO:0000259" key="1">
    <source>
        <dbReference type="SMART" id="SM01321"/>
    </source>
</evidence>
<comment type="caution">
    <text evidence="2">The sequence shown here is derived from an EMBL/GenBank/DDBJ whole genome shotgun (WGS) entry which is preliminary data.</text>
</comment>
<organism evidence="2 3">
    <name type="scientific">Pseudoxanthomonas japonensis</name>
    <dbReference type="NCBI Taxonomy" id="69284"/>
    <lineage>
        <taxon>Bacteria</taxon>
        <taxon>Pseudomonadati</taxon>
        <taxon>Pseudomonadota</taxon>
        <taxon>Gammaproteobacteria</taxon>
        <taxon>Lysobacterales</taxon>
        <taxon>Lysobacteraceae</taxon>
        <taxon>Pseudoxanthomonas</taxon>
    </lineage>
</organism>
<protein>
    <submittedName>
        <fullName evidence="2">Transposase</fullName>
    </submittedName>
</protein>
<dbReference type="SMART" id="SM01321">
    <property type="entry name" value="Y1_Tnp"/>
    <property type="match status" value="1"/>
</dbReference>
<accession>A0ABQ6ZDU2</accession>
<dbReference type="PANTHER" id="PTHR36966">
    <property type="entry name" value="REP-ASSOCIATED TYROSINE TRANSPOSASE"/>
    <property type="match status" value="1"/>
</dbReference>
<dbReference type="Proteomes" id="UP000781710">
    <property type="component" value="Unassembled WGS sequence"/>
</dbReference>
<sequence length="166" mass="20167">MPNYRRMRVPGGTYFFTVNLLDRRSRLLVDHIGLLREAFRETRRVRPFDVLAIAVLPDHLHCVWRLPADDADNANRWAQIKSHVSRRLPACEQRSRQRIDRRERGLWQRRYWEHLIRDEDDLRRHIDHVHLNPVKHGHVARACEWPHSSFPRWVARGVYTWEWMGE</sequence>
<dbReference type="EMBL" id="PDWW01000028">
    <property type="protein sequence ID" value="KAF1723451.1"/>
    <property type="molecule type" value="Genomic_DNA"/>
</dbReference>
<gene>
    <name evidence="2" type="ORF">CSC78_16120</name>
</gene>